<feature type="compositionally biased region" description="Basic and acidic residues" evidence="1">
    <location>
        <begin position="68"/>
        <end position="79"/>
    </location>
</feature>
<dbReference type="Proteomes" id="UP000284006">
    <property type="component" value="Unassembled WGS sequence"/>
</dbReference>
<dbReference type="InterPro" id="IPR021136">
    <property type="entry name" value="Flagellar_hook_control-like_C"/>
</dbReference>
<comment type="caution">
    <text evidence="3">The sequence shown here is derived from an EMBL/GenBank/DDBJ whole genome shotgun (WGS) entry which is preliminary data.</text>
</comment>
<dbReference type="PANTHER" id="PTHR37533:SF2">
    <property type="entry name" value="FLAGELLAR HOOK-LENGTH CONTROL PROTEIN"/>
    <property type="match status" value="1"/>
</dbReference>
<dbReference type="PANTHER" id="PTHR37533">
    <property type="entry name" value="FLAGELLAR HOOK-LENGTH CONTROL PROTEIN"/>
    <property type="match status" value="1"/>
</dbReference>
<evidence type="ECO:0000259" key="2">
    <source>
        <dbReference type="Pfam" id="PF02120"/>
    </source>
</evidence>
<dbReference type="AlphaFoldDB" id="A0A418XSW7"/>
<protein>
    <submittedName>
        <fullName evidence="3">Flagellar hook-length control protein FliK</fullName>
    </submittedName>
</protein>
<dbReference type="Pfam" id="PF02120">
    <property type="entry name" value="Flg_hook"/>
    <property type="match status" value="1"/>
</dbReference>
<dbReference type="CDD" id="cd17470">
    <property type="entry name" value="T3SS_Flik_C"/>
    <property type="match status" value="1"/>
</dbReference>
<keyword evidence="3" id="KW-0966">Cell projection</keyword>
<feature type="region of interest" description="Disordered" evidence="1">
    <location>
        <begin position="335"/>
        <end position="368"/>
    </location>
</feature>
<organism evidence="3 4">
    <name type="scientific">Massilia cavernae</name>
    <dbReference type="NCBI Taxonomy" id="2320864"/>
    <lineage>
        <taxon>Bacteria</taxon>
        <taxon>Pseudomonadati</taxon>
        <taxon>Pseudomonadota</taxon>
        <taxon>Betaproteobacteria</taxon>
        <taxon>Burkholderiales</taxon>
        <taxon>Oxalobacteraceae</taxon>
        <taxon>Telluria group</taxon>
        <taxon>Massilia</taxon>
    </lineage>
</organism>
<sequence length="390" mass="38900">MTQRQNLAAPAPQAQPQVQAKPAAQAKQADKAPTAKQEASKPAQADAARQPAERAETGESTEAAAGAKDSKAAAAEEKPAGQATAEAAARASEMPVTDMLALVASFNQLQGAVPKEALASEALPAGGAAAIVQDVEAVQPDLSGQLIQGAELALGDQQPAAAKGQDALSQGVAAATDSGAQAGAELPAELKAEPSKFANVLMRERAEPAPLKEAPAAAPLAAPAAQASLNIAQAAAGVATDKISARVGTPAWDNQIGQKIVWMVAGKDQSATLTLNPPDLGPVQVVLNVTNDQASVAFSSSQLEVRQALENAMPKLREMLDESGIALGNATVDAGTHDQRQAEGERQAGGAGSGGRFAGNGNGGSADAAAAPVARPVASGSLPGTVDIFA</sequence>
<dbReference type="InterPro" id="IPR052563">
    <property type="entry name" value="FliK"/>
</dbReference>
<accession>A0A418XSW7</accession>
<dbReference type="InterPro" id="IPR038610">
    <property type="entry name" value="FliK-like_C_sf"/>
</dbReference>
<proteinExistence type="predicted"/>
<keyword evidence="3" id="KW-0282">Flagellum</keyword>
<evidence type="ECO:0000256" key="1">
    <source>
        <dbReference type="SAM" id="MobiDB-lite"/>
    </source>
</evidence>
<feature type="compositionally biased region" description="Basic and acidic residues" evidence="1">
    <location>
        <begin position="335"/>
        <end position="346"/>
    </location>
</feature>
<feature type="compositionally biased region" description="Low complexity" evidence="1">
    <location>
        <begin position="58"/>
        <end position="67"/>
    </location>
</feature>
<dbReference type="Gene3D" id="3.30.750.140">
    <property type="match status" value="1"/>
</dbReference>
<feature type="compositionally biased region" description="Gly residues" evidence="1">
    <location>
        <begin position="347"/>
        <end position="364"/>
    </location>
</feature>
<keyword evidence="4" id="KW-1185">Reference proteome</keyword>
<feature type="compositionally biased region" description="Low complexity" evidence="1">
    <location>
        <begin position="80"/>
        <end position="89"/>
    </location>
</feature>
<keyword evidence="3" id="KW-0969">Cilium</keyword>
<feature type="domain" description="Flagellar hook-length control protein-like C-terminal" evidence="2">
    <location>
        <begin position="258"/>
        <end position="340"/>
    </location>
</feature>
<feature type="compositionally biased region" description="Low complexity" evidence="1">
    <location>
        <begin position="8"/>
        <end position="37"/>
    </location>
</feature>
<reference evidence="3 4" key="1">
    <citation type="submission" date="2018-09" db="EMBL/GenBank/DDBJ databases">
        <authorList>
            <person name="Zhu H."/>
        </authorList>
    </citation>
    <scope>NUCLEOTIDE SEQUENCE [LARGE SCALE GENOMIC DNA]</scope>
    <source>
        <strain evidence="3 4">K1S02-61</strain>
    </source>
</reference>
<dbReference type="OrthoDB" id="8596319at2"/>
<evidence type="ECO:0000313" key="3">
    <source>
        <dbReference type="EMBL" id="RJG15621.1"/>
    </source>
</evidence>
<feature type="region of interest" description="Disordered" evidence="1">
    <location>
        <begin position="1"/>
        <end position="89"/>
    </location>
</feature>
<evidence type="ECO:0000313" key="4">
    <source>
        <dbReference type="Proteomes" id="UP000284006"/>
    </source>
</evidence>
<dbReference type="EMBL" id="QYUP01000115">
    <property type="protein sequence ID" value="RJG15621.1"/>
    <property type="molecule type" value="Genomic_DNA"/>
</dbReference>
<gene>
    <name evidence="3" type="ORF">D3872_12705</name>
</gene>
<name>A0A418XSW7_9BURK</name>